<protein>
    <submittedName>
        <fullName evidence="2">Uncharacterized protein</fullName>
    </submittedName>
</protein>
<dbReference type="AlphaFoldDB" id="A0A835GX36"/>
<keyword evidence="1" id="KW-1133">Transmembrane helix</keyword>
<keyword evidence="3" id="KW-1185">Reference proteome</keyword>
<dbReference type="Proteomes" id="UP000631114">
    <property type="component" value="Unassembled WGS sequence"/>
</dbReference>
<evidence type="ECO:0000313" key="3">
    <source>
        <dbReference type="Proteomes" id="UP000631114"/>
    </source>
</evidence>
<keyword evidence="1" id="KW-0472">Membrane</keyword>
<gene>
    <name evidence="2" type="ORF">IFM89_007581</name>
</gene>
<feature type="transmembrane region" description="Helical" evidence="1">
    <location>
        <begin position="6"/>
        <end position="28"/>
    </location>
</feature>
<accession>A0A835GX36</accession>
<dbReference type="EMBL" id="JADFTS010000009">
    <property type="protein sequence ID" value="KAF9588105.1"/>
    <property type="molecule type" value="Genomic_DNA"/>
</dbReference>
<comment type="caution">
    <text evidence="2">The sequence shown here is derived from an EMBL/GenBank/DDBJ whole genome shotgun (WGS) entry which is preliminary data.</text>
</comment>
<sequence length="129" mass="14432">MVVLRGNILWSLLFVTPVDAFLFLLFFFKSRITTPPLVKRKRSRLGLEAMPPPPDFKELTEAVCQLTSAFSPVEHTNATEHQDMMPNLMALLLFGNNISGSIPASLISQTGPGYLRQSFIRRAPTTLLE</sequence>
<evidence type="ECO:0000313" key="2">
    <source>
        <dbReference type="EMBL" id="KAF9588105.1"/>
    </source>
</evidence>
<reference evidence="2 3" key="1">
    <citation type="submission" date="2020-10" db="EMBL/GenBank/DDBJ databases">
        <title>The Coptis chinensis genome and diversification of protoberbering-type alkaloids.</title>
        <authorList>
            <person name="Wang B."/>
            <person name="Shu S."/>
            <person name="Song C."/>
            <person name="Liu Y."/>
        </authorList>
    </citation>
    <scope>NUCLEOTIDE SEQUENCE [LARGE SCALE GENOMIC DNA]</scope>
    <source>
        <strain evidence="2">HL-2020</strain>
        <tissue evidence="2">Leaf</tissue>
    </source>
</reference>
<evidence type="ECO:0000256" key="1">
    <source>
        <dbReference type="SAM" id="Phobius"/>
    </source>
</evidence>
<name>A0A835GX36_9MAGN</name>
<keyword evidence="1" id="KW-0812">Transmembrane</keyword>
<proteinExistence type="predicted"/>
<organism evidence="2 3">
    <name type="scientific">Coptis chinensis</name>
    <dbReference type="NCBI Taxonomy" id="261450"/>
    <lineage>
        <taxon>Eukaryota</taxon>
        <taxon>Viridiplantae</taxon>
        <taxon>Streptophyta</taxon>
        <taxon>Embryophyta</taxon>
        <taxon>Tracheophyta</taxon>
        <taxon>Spermatophyta</taxon>
        <taxon>Magnoliopsida</taxon>
        <taxon>Ranunculales</taxon>
        <taxon>Ranunculaceae</taxon>
        <taxon>Coptidoideae</taxon>
        <taxon>Coptis</taxon>
    </lineage>
</organism>